<proteinExistence type="inferred from homology"/>
<keyword evidence="9" id="KW-1185">Reference proteome</keyword>
<dbReference type="Pfam" id="PF00293">
    <property type="entry name" value="NUDIX"/>
    <property type="match status" value="1"/>
</dbReference>
<keyword evidence="5 6" id="KW-0460">Magnesium</keyword>
<comment type="similarity">
    <text evidence="2">Belongs to the Nudix hydrolase family.</text>
</comment>
<dbReference type="PROSITE" id="PS00893">
    <property type="entry name" value="NUDIX_BOX"/>
    <property type="match status" value="1"/>
</dbReference>
<evidence type="ECO:0000256" key="3">
    <source>
        <dbReference type="ARBA" id="ARBA00022723"/>
    </source>
</evidence>
<feature type="binding site" evidence="6">
    <location>
        <position position="87"/>
    </location>
    <ligand>
        <name>Mg(2+)</name>
        <dbReference type="ChEBI" id="CHEBI:18420"/>
    </ligand>
</feature>
<evidence type="ECO:0000256" key="2">
    <source>
        <dbReference type="ARBA" id="ARBA00005582"/>
    </source>
</evidence>
<dbReference type="Gene3D" id="3.90.79.10">
    <property type="entry name" value="Nucleoside Triphosphate Pyrophosphohydrolase"/>
    <property type="match status" value="1"/>
</dbReference>
<feature type="binding site" evidence="6">
    <location>
        <position position="83"/>
    </location>
    <ligand>
        <name>Mg(2+)</name>
        <dbReference type="ChEBI" id="CHEBI:18420"/>
    </ligand>
</feature>
<gene>
    <name evidence="8" type="ORF">CG716_20465</name>
</gene>
<dbReference type="InterPro" id="IPR015797">
    <property type="entry name" value="NUDIX_hydrolase-like_dom_sf"/>
</dbReference>
<feature type="domain" description="Nudix hydrolase" evidence="7">
    <location>
        <begin position="29"/>
        <end position="162"/>
    </location>
</feature>
<evidence type="ECO:0000256" key="5">
    <source>
        <dbReference type="ARBA" id="ARBA00022842"/>
    </source>
</evidence>
<evidence type="ECO:0000259" key="7">
    <source>
        <dbReference type="PROSITE" id="PS51462"/>
    </source>
</evidence>
<evidence type="ECO:0000256" key="4">
    <source>
        <dbReference type="ARBA" id="ARBA00022801"/>
    </source>
</evidence>
<organism evidence="8 9">
    <name type="scientific">Mycolicibacterium sphagni</name>
    <dbReference type="NCBI Taxonomy" id="1786"/>
    <lineage>
        <taxon>Bacteria</taxon>
        <taxon>Bacillati</taxon>
        <taxon>Actinomycetota</taxon>
        <taxon>Actinomycetes</taxon>
        <taxon>Mycobacteriales</taxon>
        <taxon>Mycobacteriaceae</taxon>
        <taxon>Mycolicibacterium</taxon>
    </lineage>
</organism>
<dbReference type="GO" id="GO:0016817">
    <property type="term" value="F:hydrolase activity, acting on acid anhydrides"/>
    <property type="evidence" value="ECO:0007669"/>
    <property type="project" value="InterPro"/>
</dbReference>
<sequence>MPDELIAVYDAGGTEIGSAPRSRVYADGLWHASAGVLVRSIDGQRIYVHRRTDTKAVFAGMHDCLAGGVIDPGETPLEAATRELREELGIDGAPLTDPVAASWDGQWAGRPMRCHLFAYQIRHDGPVRHQPEEIADGWWWTDAELQTSLADPGWPFVPDTRILLPHLLIR</sequence>
<dbReference type="OrthoDB" id="67499at2"/>
<protein>
    <submittedName>
        <fullName evidence="8">NUDIX hydrolase</fullName>
    </submittedName>
</protein>
<name>A0A255DCC3_9MYCO</name>
<evidence type="ECO:0000313" key="8">
    <source>
        <dbReference type="EMBL" id="OYN76954.1"/>
    </source>
</evidence>
<dbReference type="PIRSF" id="PIRSF017340">
    <property type="entry name" value="Nudix_hydro"/>
    <property type="match status" value="1"/>
</dbReference>
<dbReference type="RefSeq" id="WP_094483015.1">
    <property type="nucleotide sequence ID" value="NZ_NOZR01000019.1"/>
</dbReference>
<reference evidence="8 9" key="1">
    <citation type="submission" date="2017-07" db="EMBL/GenBank/DDBJ databases">
        <title>The new phylogeny of genus Mycobacterium.</title>
        <authorList>
            <person name="Tortoli E."/>
            <person name="Trovato A."/>
            <person name="Cirillo D.M."/>
        </authorList>
    </citation>
    <scope>NUCLEOTIDE SEQUENCE [LARGE SCALE GENOMIC DNA]</scope>
    <source>
        <strain evidence="8 9">ATCC 33027</strain>
    </source>
</reference>
<keyword evidence="3 6" id="KW-0479">Metal-binding</keyword>
<dbReference type="AlphaFoldDB" id="A0A255DCC3"/>
<comment type="cofactor">
    <cofactor evidence="1">
        <name>Mg(2+)</name>
        <dbReference type="ChEBI" id="CHEBI:18420"/>
    </cofactor>
</comment>
<dbReference type="EMBL" id="NOZR01000019">
    <property type="protein sequence ID" value="OYN76954.1"/>
    <property type="molecule type" value="Genomic_DNA"/>
</dbReference>
<evidence type="ECO:0000313" key="9">
    <source>
        <dbReference type="Proteomes" id="UP000216063"/>
    </source>
</evidence>
<dbReference type="PANTHER" id="PTHR10885:SF0">
    <property type="entry name" value="ISOPENTENYL-DIPHOSPHATE DELTA-ISOMERASE"/>
    <property type="match status" value="1"/>
</dbReference>
<comment type="caution">
    <text evidence="8">The sequence shown here is derived from an EMBL/GenBank/DDBJ whole genome shotgun (WGS) entry which is preliminary data.</text>
</comment>
<dbReference type="Proteomes" id="UP000216063">
    <property type="component" value="Unassembled WGS sequence"/>
</dbReference>
<dbReference type="InterPro" id="IPR000086">
    <property type="entry name" value="NUDIX_hydrolase_dom"/>
</dbReference>
<dbReference type="PANTHER" id="PTHR10885">
    <property type="entry name" value="ISOPENTENYL-DIPHOSPHATE DELTA-ISOMERASE"/>
    <property type="match status" value="1"/>
</dbReference>
<evidence type="ECO:0000256" key="1">
    <source>
        <dbReference type="ARBA" id="ARBA00001946"/>
    </source>
</evidence>
<dbReference type="InterPro" id="IPR020084">
    <property type="entry name" value="NUDIX_hydrolase_CS"/>
</dbReference>
<evidence type="ECO:0000256" key="6">
    <source>
        <dbReference type="PIRSR" id="PIRSR017340-1"/>
    </source>
</evidence>
<dbReference type="PROSITE" id="PS51462">
    <property type="entry name" value="NUDIX"/>
    <property type="match status" value="1"/>
</dbReference>
<accession>A0A255DCC3</accession>
<dbReference type="SUPFAM" id="SSF55811">
    <property type="entry name" value="Nudix"/>
    <property type="match status" value="1"/>
</dbReference>
<dbReference type="GO" id="GO:0046872">
    <property type="term" value="F:metal ion binding"/>
    <property type="evidence" value="ECO:0007669"/>
    <property type="project" value="UniProtKB-KW"/>
</dbReference>
<dbReference type="InterPro" id="IPR024195">
    <property type="entry name" value="NUDIX_hydrolase_YfcD_pred"/>
</dbReference>
<keyword evidence="4 8" id="KW-0378">Hydrolase</keyword>